<comment type="caution">
    <text evidence="1">The sequence shown here is derived from an EMBL/GenBank/DDBJ whole genome shotgun (WGS) entry which is preliminary data.</text>
</comment>
<dbReference type="EMBL" id="JAIVGD010000028">
    <property type="protein sequence ID" value="KAH0737930.1"/>
    <property type="molecule type" value="Genomic_DNA"/>
</dbReference>
<accession>A0ABQ7TX05</accession>
<proteinExistence type="predicted"/>
<dbReference type="Proteomes" id="UP000826656">
    <property type="component" value="Unassembled WGS sequence"/>
</dbReference>
<gene>
    <name evidence="1" type="ORF">KY290_036635</name>
</gene>
<sequence>MYGTNPDTVAKSLHKFASYGKRNKELVAELLVTLLVKLLSVKKLWAKGLCACTYEASKLSKTWDSKVEDFTNQSQNAARAVGKAEVKHI</sequence>
<keyword evidence="2" id="KW-1185">Reference proteome</keyword>
<organism evidence="1 2">
    <name type="scientific">Solanum tuberosum</name>
    <name type="common">Potato</name>
    <dbReference type="NCBI Taxonomy" id="4113"/>
    <lineage>
        <taxon>Eukaryota</taxon>
        <taxon>Viridiplantae</taxon>
        <taxon>Streptophyta</taxon>
        <taxon>Embryophyta</taxon>
        <taxon>Tracheophyta</taxon>
        <taxon>Spermatophyta</taxon>
        <taxon>Magnoliopsida</taxon>
        <taxon>eudicotyledons</taxon>
        <taxon>Gunneridae</taxon>
        <taxon>Pentapetalae</taxon>
        <taxon>asterids</taxon>
        <taxon>lamiids</taxon>
        <taxon>Solanales</taxon>
        <taxon>Solanaceae</taxon>
        <taxon>Solanoideae</taxon>
        <taxon>Solaneae</taxon>
        <taxon>Solanum</taxon>
    </lineage>
</organism>
<reference evidence="1 2" key="1">
    <citation type="journal article" date="2021" name="bioRxiv">
        <title>Chromosome-scale and haplotype-resolved genome assembly of a tetraploid potato cultivar.</title>
        <authorList>
            <person name="Sun H."/>
            <person name="Jiao W.-B."/>
            <person name="Krause K."/>
            <person name="Campoy J.A."/>
            <person name="Goel M."/>
            <person name="Folz-Donahue K."/>
            <person name="Kukat C."/>
            <person name="Huettel B."/>
            <person name="Schneeberger K."/>
        </authorList>
    </citation>
    <scope>NUCLEOTIDE SEQUENCE [LARGE SCALE GENOMIC DNA]</scope>
    <source>
        <strain evidence="1">SolTubOtavaFocal</strain>
        <tissue evidence="1">Leaves</tissue>
    </source>
</reference>
<evidence type="ECO:0000313" key="1">
    <source>
        <dbReference type="EMBL" id="KAH0737930.1"/>
    </source>
</evidence>
<evidence type="ECO:0000313" key="2">
    <source>
        <dbReference type="Proteomes" id="UP000826656"/>
    </source>
</evidence>
<protein>
    <submittedName>
        <fullName evidence="1">Uncharacterized protein</fullName>
    </submittedName>
</protein>
<name>A0ABQ7TX05_SOLTU</name>